<dbReference type="AlphaFoldDB" id="X1BGJ4"/>
<dbReference type="Gene3D" id="3.40.50.11900">
    <property type="match status" value="1"/>
</dbReference>
<reference evidence="1" key="1">
    <citation type="journal article" date="2014" name="Front. Microbiol.">
        <title>High frequency of phylogenetically diverse reductive dehalogenase-homologous genes in deep subseafloor sedimentary metagenomes.</title>
        <authorList>
            <person name="Kawai M."/>
            <person name="Futagami T."/>
            <person name="Toyoda A."/>
            <person name="Takaki Y."/>
            <person name="Nishi S."/>
            <person name="Hori S."/>
            <person name="Arai W."/>
            <person name="Tsubouchi T."/>
            <person name="Morono Y."/>
            <person name="Uchiyama I."/>
            <person name="Ito T."/>
            <person name="Fujiyama A."/>
            <person name="Inagaki F."/>
            <person name="Takami H."/>
        </authorList>
    </citation>
    <scope>NUCLEOTIDE SEQUENCE</scope>
    <source>
        <strain evidence="1">Expedition CK06-06</strain>
    </source>
</reference>
<dbReference type="PANTHER" id="PTHR32329">
    <property type="entry name" value="BIFUNCTIONAL PROTEIN [INCLUDES 2-HYDROXYACYL-COA DEHYDRATASE (N-TER) AND ITS ACTIVATOR DOMAIN (C_TERM)-RELATED"/>
    <property type="match status" value="1"/>
</dbReference>
<proteinExistence type="predicted"/>
<sequence length="295" mass="33140">IPYDCLRYENEDSIEQMGWAIGQEILKGARYVKKHPQLFAVYVTNFSCGPDSFLVGYFRDIMKNKPSLTLELDSHSADTGINTRIEAFLDIVERFKKLNIQDQEQSPFSPARLEIKRSQIRYISSEGVSVSLYDPRVKVVFPSMGRITTEIAAATFRGIGFNADSVPNPSFKTLLAGRGNTSCKECLPLILTVGSLLEYLEQRKDEKELTLYFMPTTSGGCRFSQYHVFLKKLVGKKQLKNVAFLSLNTANSYGGVMGTFDMIKIVYGLIIGDIMDDIKNVILALAKDKEKALQI</sequence>
<protein>
    <recommendedName>
        <fullName evidence="2">DUF2229 domain-containing protein</fullName>
    </recommendedName>
</protein>
<dbReference type="PANTHER" id="PTHR32329:SF7">
    <property type="entry name" value="ACTIVATOR OF 2-HYDROXYACYL-COA-HYDRATASE"/>
    <property type="match status" value="1"/>
</dbReference>
<comment type="caution">
    <text evidence="1">The sequence shown here is derived from an EMBL/GenBank/DDBJ whole genome shotgun (WGS) entry which is preliminary data.</text>
</comment>
<organism evidence="1">
    <name type="scientific">marine sediment metagenome</name>
    <dbReference type="NCBI Taxonomy" id="412755"/>
    <lineage>
        <taxon>unclassified sequences</taxon>
        <taxon>metagenomes</taxon>
        <taxon>ecological metagenomes</taxon>
    </lineage>
</organism>
<accession>X1BGJ4</accession>
<gene>
    <name evidence="1" type="ORF">S01H4_36013</name>
</gene>
<feature type="non-terminal residue" evidence="1">
    <location>
        <position position="295"/>
    </location>
</feature>
<evidence type="ECO:0000313" key="1">
    <source>
        <dbReference type="EMBL" id="GAG83243.1"/>
    </source>
</evidence>
<dbReference type="InterPro" id="IPR051805">
    <property type="entry name" value="Dehydratase_Activator_Redct"/>
</dbReference>
<name>X1BGJ4_9ZZZZ</name>
<feature type="non-terminal residue" evidence="1">
    <location>
        <position position="1"/>
    </location>
</feature>
<evidence type="ECO:0008006" key="2">
    <source>
        <dbReference type="Google" id="ProtNLM"/>
    </source>
</evidence>
<dbReference type="EMBL" id="BART01019207">
    <property type="protein sequence ID" value="GAG83243.1"/>
    <property type="molecule type" value="Genomic_DNA"/>
</dbReference>